<accession>A0A816BPB6</accession>
<keyword evidence="1" id="KW-0732">Signal</keyword>
<sequence>MHRLQFYWIATLLIVCLVVDFQPYKVSAIPVETTTAIESSTTKADDHKAKVLKYQRMKSFLVPFPPSPFIQPFPDYL</sequence>
<protein>
    <submittedName>
        <fullName evidence="2">Uncharacterized protein</fullName>
    </submittedName>
</protein>
<dbReference type="EMBL" id="CAJNOR010007270">
    <property type="protein sequence ID" value="CAF1614101.1"/>
    <property type="molecule type" value="Genomic_DNA"/>
</dbReference>
<evidence type="ECO:0000256" key="1">
    <source>
        <dbReference type="SAM" id="SignalP"/>
    </source>
</evidence>
<name>A0A816BPB6_ADIRI</name>
<feature type="chain" id="PRO_5032882425" evidence="1">
    <location>
        <begin position="29"/>
        <end position="77"/>
    </location>
</feature>
<keyword evidence="3" id="KW-1185">Reference proteome</keyword>
<organism evidence="2 3">
    <name type="scientific">Adineta ricciae</name>
    <name type="common">Rotifer</name>
    <dbReference type="NCBI Taxonomy" id="249248"/>
    <lineage>
        <taxon>Eukaryota</taxon>
        <taxon>Metazoa</taxon>
        <taxon>Spiralia</taxon>
        <taxon>Gnathifera</taxon>
        <taxon>Rotifera</taxon>
        <taxon>Eurotatoria</taxon>
        <taxon>Bdelloidea</taxon>
        <taxon>Adinetida</taxon>
        <taxon>Adinetidae</taxon>
        <taxon>Adineta</taxon>
    </lineage>
</organism>
<dbReference type="AlphaFoldDB" id="A0A816BPB6"/>
<evidence type="ECO:0000313" key="3">
    <source>
        <dbReference type="Proteomes" id="UP000663828"/>
    </source>
</evidence>
<evidence type="ECO:0000313" key="2">
    <source>
        <dbReference type="EMBL" id="CAF1614101.1"/>
    </source>
</evidence>
<comment type="caution">
    <text evidence="2">The sequence shown here is derived from an EMBL/GenBank/DDBJ whole genome shotgun (WGS) entry which is preliminary data.</text>
</comment>
<dbReference type="Proteomes" id="UP000663828">
    <property type="component" value="Unassembled WGS sequence"/>
</dbReference>
<feature type="signal peptide" evidence="1">
    <location>
        <begin position="1"/>
        <end position="28"/>
    </location>
</feature>
<proteinExistence type="predicted"/>
<reference evidence="2" key="1">
    <citation type="submission" date="2021-02" db="EMBL/GenBank/DDBJ databases">
        <authorList>
            <person name="Nowell W R."/>
        </authorList>
    </citation>
    <scope>NUCLEOTIDE SEQUENCE</scope>
</reference>
<gene>
    <name evidence="2" type="ORF">XAT740_LOCUS49315</name>
</gene>